<comment type="caution">
    <text evidence="2">The sequence shown here is derived from an EMBL/GenBank/DDBJ whole genome shotgun (WGS) entry which is preliminary data.</text>
</comment>
<dbReference type="AlphaFoldDB" id="A0A4V2ZVI6"/>
<organism evidence="2 3">
    <name type="scientific">Paraburkholderia guartelaensis</name>
    <dbReference type="NCBI Taxonomy" id="2546446"/>
    <lineage>
        <taxon>Bacteria</taxon>
        <taxon>Pseudomonadati</taxon>
        <taxon>Pseudomonadota</taxon>
        <taxon>Betaproteobacteria</taxon>
        <taxon>Burkholderiales</taxon>
        <taxon>Burkholderiaceae</taxon>
        <taxon>Paraburkholderia</taxon>
    </lineage>
</organism>
<dbReference type="Gene3D" id="3.60.15.10">
    <property type="entry name" value="Ribonuclease Z/Hydroxyacylglutathione hydrolase-like"/>
    <property type="match status" value="1"/>
</dbReference>
<protein>
    <submittedName>
        <fullName evidence="2">Metallohydrolase</fullName>
    </submittedName>
</protein>
<dbReference type="SUPFAM" id="SSF56281">
    <property type="entry name" value="Metallo-hydrolase/oxidoreductase"/>
    <property type="match status" value="1"/>
</dbReference>
<keyword evidence="2" id="KW-0378">Hydrolase</keyword>
<dbReference type="RefSeq" id="WP_133185855.1">
    <property type="nucleotide sequence ID" value="NZ_SMOD01000023.1"/>
</dbReference>
<reference evidence="2 3" key="1">
    <citation type="submission" date="2019-03" db="EMBL/GenBank/DDBJ databases">
        <title>Paraburkholderia sp. isolated from native Mimosa gymnas in Guartela State Park, Brazil.</title>
        <authorList>
            <person name="Paulitsch F."/>
            <person name="Hungria M."/>
            <person name="Delamuta J.R.M."/>
            <person name="Ribeiro R.A."/>
            <person name="Dall'Agnol R."/>
            <person name="Silva J.S.B."/>
        </authorList>
    </citation>
    <scope>NUCLEOTIDE SEQUENCE [LARGE SCALE GENOMIC DNA]</scope>
    <source>
        <strain evidence="2 3">CNPSo 3008</strain>
    </source>
</reference>
<dbReference type="InterPro" id="IPR036866">
    <property type="entry name" value="RibonucZ/Hydroxyglut_hydro"/>
</dbReference>
<dbReference type="EMBL" id="SMOD01000023">
    <property type="protein sequence ID" value="TDG05089.1"/>
    <property type="molecule type" value="Genomic_DNA"/>
</dbReference>
<dbReference type="GO" id="GO:0016787">
    <property type="term" value="F:hydrolase activity"/>
    <property type="evidence" value="ECO:0007669"/>
    <property type="project" value="UniProtKB-KW"/>
</dbReference>
<evidence type="ECO:0000256" key="1">
    <source>
        <dbReference type="SAM" id="MobiDB-lite"/>
    </source>
</evidence>
<feature type="region of interest" description="Disordered" evidence="1">
    <location>
        <begin position="355"/>
        <end position="384"/>
    </location>
</feature>
<dbReference type="InterPro" id="IPR052159">
    <property type="entry name" value="Competence_DNA_uptake"/>
</dbReference>
<dbReference type="PANTHER" id="PTHR30619:SF1">
    <property type="entry name" value="RECOMBINATION PROTEIN 2"/>
    <property type="match status" value="1"/>
</dbReference>
<sequence>MAPEITFFPVGNGDMTLIKLESGRTILIDTNIREPGDGVRDVAKDLRGELKKDEGGRPYVDVMVLSHPDEDHCRGLEAEFHLGALSDYCDDATPKKIVIREMWSSPLIFRRASKTHKLSADAKAWNREAKRRVELFRENGIGADGDRVLVLGEDKDGKTDDLGDVLVKEGETIRAVCGVRQNNFRALLLAPLLADDDEEDEVLSKNESSVIVNYAIGAGNNPDAVKFLSGGDAEVAIWERQWARHKDNPAPLEYNLLSTPHHCSWRSLSSDSWSDLRRKAKVNPDARAALSQALPGATIVASSNVIKDDDVDPPCIRAKEEYDAIARDARGEFWNTSTYLSEDNQQPLKFEVSEGGLKRVKKRADPATTAASSAGLGKQPLMHG</sequence>
<dbReference type="Proteomes" id="UP000295606">
    <property type="component" value="Unassembled WGS sequence"/>
</dbReference>
<dbReference type="PANTHER" id="PTHR30619">
    <property type="entry name" value="DNA INTERNALIZATION/COMPETENCE PROTEIN COMEC/REC2"/>
    <property type="match status" value="1"/>
</dbReference>
<proteinExistence type="predicted"/>
<dbReference type="OrthoDB" id="9768813at2"/>
<evidence type="ECO:0000313" key="3">
    <source>
        <dbReference type="Proteomes" id="UP000295606"/>
    </source>
</evidence>
<evidence type="ECO:0000313" key="2">
    <source>
        <dbReference type="EMBL" id="TDG05089.1"/>
    </source>
</evidence>
<name>A0A4V2ZVI6_9BURK</name>
<gene>
    <name evidence="2" type="ORF">E1N52_27020</name>
</gene>
<accession>A0A4V2ZVI6</accession>